<name>A0A5B9WCX1_9BACT</name>
<dbReference type="PROSITE" id="PS50093">
    <property type="entry name" value="PKD"/>
    <property type="match status" value="1"/>
</dbReference>
<feature type="domain" description="PKD" evidence="1">
    <location>
        <begin position="330"/>
        <end position="380"/>
    </location>
</feature>
<evidence type="ECO:0000313" key="2">
    <source>
        <dbReference type="EMBL" id="QEH37730.1"/>
    </source>
</evidence>
<dbReference type="Proteomes" id="UP000324233">
    <property type="component" value="Chromosome"/>
</dbReference>
<dbReference type="Pfam" id="PF19077">
    <property type="entry name" value="Big_13"/>
    <property type="match status" value="1"/>
</dbReference>
<protein>
    <recommendedName>
        <fullName evidence="1">PKD domain-containing protein</fullName>
    </recommendedName>
</protein>
<accession>A0A5B9WCX1</accession>
<dbReference type="InterPro" id="IPR013783">
    <property type="entry name" value="Ig-like_fold"/>
</dbReference>
<dbReference type="KEGG" id="agv:OJF2_63210"/>
<dbReference type="InterPro" id="IPR044016">
    <property type="entry name" value="Big_13"/>
</dbReference>
<dbReference type="AlphaFoldDB" id="A0A5B9WCX1"/>
<dbReference type="InterPro" id="IPR035986">
    <property type="entry name" value="PKD_dom_sf"/>
</dbReference>
<gene>
    <name evidence="2" type="ORF">OJF2_63210</name>
</gene>
<evidence type="ECO:0000313" key="3">
    <source>
        <dbReference type="Proteomes" id="UP000324233"/>
    </source>
</evidence>
<dbReference type="InterPro" id="IPR000601">
    <property type="entry name" value="PKD_dom"/>
</dbReference>
<reference evidence="2 3" key="1">
    <citation type="submission" date="2019-08" db="EMBL/GenBank/DDBJ databases">
        <title>Deep-cultivation of Planctomycetes and their phenomic and genomic characterization uncovers novel biology.</title>
        <authorList>
            <person name="Wiegand S."/>
            <person name="Jogler M."/>
            <person name="Boedeker C."/>
            <person name="Pinto D."/>
            <person name="Vollmers J."/>
            <person name="Rivas-Marin E."/>
            <person name="Kohn T."/>
            <person name="Peeters S.H."/>
            <person name="Heuer A."/>
            <person name="Rast P."/>
            <person name="Oberbeckmann S."/>
            <person name="Bunk B."/>
            <person name="Jeske O."/>
            <person name="Meyerdierks A."/>
            <person name="Storesund J.E."/>
            <person name="Kallscheuer N."/>
            <person name="Luecker S."/>
            <person name="Lage O.M."/>
            <person name="Pohl T."/>
            <person name="Merkel B.J."/>
            <person name="Hornburger P."/>
            <person name="Mueller R.-W."/>
            <person name="Bruemmer F."/>
            <person name="Labrenz M."/>
            <person name="Spormann A.M."/>
            <person name="Op den Camp H."/>
            <person name="Overmann J."/>
            <person name="Amann R."/>
            <person name="Jetten M.S.M."/>
            <person name="Mascher T."/>
            <person name="Medema M.H."/>
            <person name="Devos D.P."/>
            <person name="Kaster A.-K."/>
            <person name="Ovreas L."/>
            <person name="Rohde M."/>
            <person name="Galperin M.Y."/>
            <person name="Jogler C."/>
        </authorList>
    </citation>
    <scope>NUCLEOTIDE SEQUENCE [LARGE SCALE GENOMIC DNA]</scope>
    <source>
        <strain evidence="2 3">OJF2</strain>
    </source>
</reference>
<dbReference type="RefSeq" id="WP_148597252.1">
    <property type="nucleotide sequence ID" value="NZ_CP042997.1"/>
</dbReference>
<dbReference type="SUPFAM" id="SSF49299">
    <property type="entry name" value="PKD domain"/>
    <property type="match status" value="1"/>
</dbReference>
<dbReference type="EMBL" id="CP042997">
    <property type="protein sequence ID" value="QEH37730.1"/>
    <property type="molecule type" value="Genomic_DNA"/>
</dbReference>
<evidence type="ECO:0000259" key="1">
    <source>
        <dbReference type="PROSITE" id="PS50093"/>
    </source>
</evidence>
<organism evidence="2 3">
    <name type="scientific">Aquisphaera giovannonii</name>
    <dbReference type="NCBI Taxonomy" id="406548"/>
    <lineage>
        <taxon>Bacteria</taxon>
        <taxon>Pseudomonadati</taxon>
        <taxon>Planctomycetota</taxon>
        <taxon>Planctomycetia</taxon>
        <taxon>Isosphaerales</taxon>
        <taxon>Isosphaeraceae</taxon>
        <taxon>Aquisphaera</taxon>
    </lineage>
</organism>
<keyword evidence="3" id="KW-1185">Reference proteome</keyword>
<dbReference type="Gene3D" id="2.60.40.10">
    <property type="entry name" value="Immunoglobulins"/>
    <property type="match status" value="2"/>
</dbReference>
<sequence length="976" mass="97466">MTLIESFLDRRTRRALRLFGSRAPGRRRAGTRGPRLLEYLEDRTVLSTIDIVGGVLTYVEASSPGSPNLLTVSTTGPAGQYTFTESLQNITLGAGAIGAGWTGGGTTSVTGPDSSVSSISITRAGTSTVHLASVDDPTAVELGAGASELDYGGVGSPAGVQAAVSVQATGGSATVVVSDSSATTGQTFAVTATQVTGSALSNPITIGAGITGISLTGGSGDDSFQLTGPGSGSLQTYTIDGGGGTDTLAFDSSVGGLDYSVPGRITGSPTPTVDYTSIETIHITEPAAAPAGTGVTIDATEAQAFTNKVVATFTDGDPNVRAADFVATINWGDGTSTTGGTVVANGTGGYDVLGNHAYANPGTYPVSVTVTNRGTSSSATVGGVFITLAQRAAGSGSIASTADVVASTIAAQGAPVSGYRGLTVGNYPTVSTPPANGDVLVATFIDNGTIGAVSAYTASINWGDGGTSSATRIVQTGTANGVVFQVYGTHTYATVGSYPVVTTITKDTGAVAIASSAAAIADAPLTAIASSPIAATEETYFSGVVGSFRDADPSSTAGQFVVTIDWGDGTPQTAGYVTGVTGTGGVTYTINGAHTYADSLPAGKAGSGTPGPQDGTYPITVHVQSVYGSAIALSNTANVADQALTLTGRLDPASDSGASNSDGITNVVQPVYTGTASEPYARVSLYATPQGGSTPALIGQATADGTGAWIITPSAALADGSYAIAAQAIDSSGHTLSDVTPISPALVIDTAGPKVTNVYFDRIHGTITLTTADFGGPGNAGVGLSQSTLIDAANYQFQQTYSPFRLKHLPRFLVSAASTTPGTTTGDQVTTLTINNGKYIRGGHFLFTARSAIPALPSGIQDIAGNALDGEFYGTFPSGNNRPGGDFVAELDSEHHRVYAPRTQVGTASPVAPGTRGAATTIPTYHPGRSANAASAARRHALASAAATRVQAAKARPRIALRHGKAAAAIEGTARS</sequence>
<proteinExistence type="predicted"/>
<dbReference type="OrthoDB" id="292122at2"/>